<dbReference type="EMBL" id="LSRX01000455">
    <property type="protein sequence ID" value="OLP96794.1"/>
    <property type="molecule type" value="Genomic_DNA"/>
</dbReference>
<keyword evidence="2" id="KW-1185">Reference proteome</keyword>
<name>A0A1Q9DNN9_SYMMI</name>
<dbReference type="Proteomes" id="UP000186817">
    <property type="component" value="Unassembled WGS sequence"/>
</dbReference>
<evidence type="ECO:0000313" key="1">
    <source>
        <dbReference type="EMBL" id="OLP96794.1"/>
    </source>
</evidence>
<reference evidence="1 2" key="1">
    <citation type="submission" date="2016-02" db="EMBL/GenBank/DDBJ databases">
        <title>Genome analysis of coral dinoflagellate symbionts highlights evolutionary adaptations to a symbiotic lifestyle.</title>
        <authorList>
            <person name="Aranda M."/>
            <person name="Li Y."/>
            <person name="Liew Y.J."/>
            <person name="Baumgarten S."/>
            <person name="Simakov O."/>
            <person name="Wilson M."/>
            <person name="Piel J."/>
            <person name="Ashoor H."/>
            <person name="Bougouffa S."/>
            <person name="Bajic V.B."/>
            <person name="Ryu T."/>
            <person name="Ravasi T."/>
            <person name="Bayer T."/>
            <person name="Micklem G."/>
            <person name="Kim H."/>
            <person name="Bhak J."/>
            <person name="Lajeunesse T.C."/>
            <person name="Voolstra C.R."/>
        </authorList>
    </citation>
    <scope>NUCLEOTIDE SEQUENCE [LARGE SCALE GENOMIC DNA]</scope>
    <source>
        <strain evidence="1 2">CCMP2467</strain>
    </source>
</reference>
<sequence length="423" mass="46901">MLGRLLCSIQVGGRPNPIRAAWPVADPSLGLGARQLVVPAREFKAILEGVGETSKAYAGNPLAQLCPKRRGQVLQNAVRQVLSQKHSDMQVEDPFPGIGIRGTRLRPDQARYDFSIGGRRVECKSAQLCWYQAEVRWKAQFCGIKLDQNQFDDLYLALFTPSNVLVLQHDLHTCMSRAGRHTAELGWRVTVGGRKHQTNWRDANVALAKQLFNADSNCRPVAVLQVNGPEISVALSHASGSRSKQLADKFYKESPLQLANPSTRGLRIEAIAFELDKRMHPEALFLRSAADKARTSSSGSGLHATCADWLRNGTRVEVKHGVLRFKDQRCVWTCSFTGIRSTTTVQGDVLHFDELWLVVLGPRGLHIFRDDGELGIARASHLCRGGRIEVCGPYNEPEPHVAFERILQKLTSRGCTLLATVPF</sequence>
<dbReference type="OMA" id="AQFCGIK"/>
<accession>A0A1Q9DNN9</accession>
<dbReference type="OrthoDB" id="427428at2759"/>
<evidence type="ECO:0000313" key="2">
    <source>
        <dbReference type="Proteomes" id="UP000186817"/>
    </source>
</evidence>
<comment type="caution">
    <text evidence="1">The sequence shown here is derived from an EMBL/GenBank/DDBJ whole genome shotgun (WGS) entry which is preliminary data.</text>
</comment>
<organism evidence="1 2">
    <name type="scientific">Symbiodinium microadriaticum</name>
    <name type="common">Dinoflagellate</name>
    <name type="synonym">Zooxanthella microadriatica</name>
    <dbReference type="NCBI Taxonomy" id="2951"/>
    <lineage>
        <taxon>Eukaryota</taxon>
        <taxon>Sar</taxon>
        <taxon>Alveolata</taxon>
        <taxon>Dinophyceae</taxon>
        <taxon>Suessiales</taxon>
        <taxon>Symbiodiniaceae</taxon>
        <taxon>Symbiodinium</taxon>
    </lineage>
</organism>
<dbReference type="AlphaFoldDB" id="A0A1Q9DNN9"/>
<gene>
    <name evidence="1" type="ORF">AK812_SmicGene49100</name>
</gene>
<proteinExistence type="predicted"/>
<protein>
    <submittedName>
        <fullName evidence="1">Uncharacterized protein</fullName>
    </submittedName>
</protein>